<evidence type="ECO:0000259" key="13">
    <source>
        <dbReference type="PROSITE" id="PS51674"/>
    </source>
</evidence>
<dbReference type="PANTHER" id="PTHR38839">
    <property type="entry name" value="TRANSCRIPTIONAL REGULATOR WHID-RELATED"/>
    <property type="match status" value="1"/>
</dbReference>
<comment type="PTM">
    <text evidence="11">The Fe-S cluster can be nitrosylated by nitric oxide (NO).</text>
</comment>
<comment type="subcellular location">
    <subcellularLocation>
        <location evidence="1 11">Cytoplasm</location>
    </subcellularLocation>
</comment>
<evidence type="ECO:0000313" key="14">
    <source>
        <dbReference type="EMBL" id="MFF4220033.1"/>
    </source>
</evidence>
<evidence type="ECO:0000256" key="3">
    <source>
        <dbReference type="ARBA" id="ARBA00022485"/>
    </source>
</evidence>
<evidence type="ECO:0000256" key="1">
    <source>
        <dbReference type="ARBA" id="ARBA00004496"/>
    </source>
</evidence>
<evidence type="ECO:0000256" key="2">
    <source>
        <dbReference type="ARBA" id="ARBA00006597"/>
    </source>
</evidence>
<comment type="PTM">
    <text evidence="11">Upon Fe-S cluster removal intramolecular disulfide bonds are formed.</text>
</comment>
<keyword evidence="11" id="KW-0963">Cytoplasm</keyword>
<comment type="cofactor">
    <cofactor evidence="11">
        <name>[4Fe-4S] cluster</name>
        <dbReference type="ChEBI" id="CHEBI:49883"/>
    </cofactor>
    <text evidence="11">Binds 1 [4Fe-4S] cluster per subunit. Following nitrosylation of the [4Fe-4S] cluster binds 1 [4Fe-8(NO)] cluster per subunit.</text>
</comment>
<keyword evidence="6 11" id="KW-0411">Iron-sulfur</keyword>
<keyword evidence="9 11" id="KW-1015">Disulfide bond</keyword>
<feature type="domain" description="4Fe-4S Wbl-type" evidence="13">
    <location>
        <begin position="48"/>
        <end position="105"/>
    </location>
</feature>
<comment type="caution">
    <text evidence="14">The sequence shown here is derived from an EMBL/GenBank/DDBJ whole genome shotgun (WGS) entry which is preliminary data.</text>
</comment>
<feature type="binding site" evidence="11">
    <location>
        <position position="72"/>
    </location>
    <ligand>
        <name>[4Fe-4S] cluster</name>
        <dbReference type="ChEBI" id="CHEBI:49883"/>
    </ligand>
</feature>
<evidence type="ECO:0000256" key="4">
    <source>
        <dbReference type="ARBA" id="ARBA00022723"/>
    </source>
</evidence>
<feature type="region of interest" description="Disordered" evidence="12">
    <location>
        <begin position="1"/>
        <end position="29"/>
    </location>
</feature>
<feature type="binding site" evidence="11">
    <location>
        <position position="49"/>
    </location>
    <ligand>
        <name>[4Fe-4S] cluster</name>
        <dbReference type="ChEBI" id="CHEBI:49883"/>
    </ligand>
</feature>
<evidence type="ECO:0000313" key="15">
    <source>
        <dbReference type="Proteomes" id="UP001602123"/>
    </source>
</evidence>
<reference evidence="14 15" key="1">
    <citation type="submission" date="2024-10" db="EMBL/GenBank/DDBJ databases">
        <title>The Natural Products Discovery Center: Release of the First 8490 Sequenced Strains for Exploring Actinobacteria Biosynthetic Diversity.</title>
        <authorList>
            <person name="Kalkreuter E."/>
            <person name="Kautsar S.A."/>
            <person name="Yang D."/>
            <person name="Bader C.D."/>
            <person name="Teijaro C.N."/>
            <person name="Fluegel L."/>
            <person name="Davis C.M."/>
            <person name="Simpson J.R."/>
            <person name="Lauterbach L."/>
            <person name="Steele A.D."/>
            <person name="Gui C."/>
            <person name="Meng S."/>
            <person name="Li G."/>
            <person name="Viehrig K."/>
            <person name="Ye F."/>
            <person name="Su P."/>
            <person name="Kiefer A.F."/>
            <person name="Nichols A."/>
            <person name="Cepeda A.J."/>
            <person name="Yan W."/>
            <person name="Fan B."/>
            <person name="Jiang Y."/>
            <person name="Adhikari A."/>
            <person name="Zheng C.-J."/>
            <person name="Schuster L."/>
            <person name="Cowan T.M."/>
            <person name="Smanski M.J."/>
            <person name="Chevrette M.G."/>
            <person name="De Carvalho L.P.S."/>
            <person name="Shen B."/>
        </authorList>
    </citation>
    <scope>NUCLEOTIDE SEQUENCE [LARGE SCALE GENOMIC DNA]</scope>
    <source>
        <strain evidence="14 15">NPDC001650</strain>
    </source>
</reference>
<keyword evidence="10 11" id="KW-0804">Transcription</keyword>
<keyword evidence="3 11" id="KW-0004">4Fe-4S</keyword>
<dbReference type="Pfam" id="PF02467">
    <property type="entry name" value="Whib"/>
    <property type="match status" value="1"/>
</dbReference>
<evidence type="ECO:0000256" key="11">
    <source>
        <dbReference type="HAMAP-Rule" id="MF_01479"/>
    </source>
</evidence>
<evidence type="ECO:0000256" key="8">
    <source>
        <dbReference type="ARBA" id="ARBA00023125"/>
    </source>
</evidence>
<evidence type="ECO:0000256" key="10">
    <source>
        <dbReference type="ARBA" id="ARBA00023163"/>
    </source>
</evidence>
<comment type="function">
    <text evidence="11">Acts as a transcriptional regulator. Probably redox-responsive. The apo- but not holo-form probably binds DNA.</text>
</comment>
<evidence type="ECO:0000256" key="9">
    <source>
        <dbReference type="ARBA" id="ARBA00023157"/>
    </source>
</evidence>
<dbReference type="PROSITE" id="PS51674">
    <property type="entry name" value="4FE4S_WBL"/>
    <property type="match status" value="1"/>
</dbReference>
<protein>
    <recommendedName>
        <fullName evidence="11">Transcriptional regulator WhiB</fullName>
    </recommendedName>
</protein>
<gene>
    <name evidence="11" type="primary">whiB</name>
    <name evidence="14" type="ORF">ACFYZM_27730</name>
</gene>
<evidence type="ECO:0000256" key="7">
    <source>
        <dbReference type="ARBA" id="ARBA00023015"/>
    </source>
</evidence>
<comment type="similarity">
    <text evidence="2 11">Belongs to the WhiB family.</text>
</comment>
<dbReference type="HAMAP" id="MF_01479">
    <property type="entry name" value="WhiB"/>
    <property type="match status" value="1"/>
</dbReference>
<dbReference type="RefSeq" id="WP_388632229.1">
    <property type="nucleotide sequence ID" value="NZ_JBIAUT010000013.1"/>
</dbReference>
<keyword evidence="4 11" id="KW-0479">Metal-binding</keyword>
<keyword evidence="5 11" id="KW-0408">Iron</keyword>
<evidence type="ECO:0000256" key="12">
    <source>
        <dbReference type="SAM" id="MobiDB-lite"/>
    </source>
</evidence>
<feature type="binding site" evidence="11">
    <location>
        <position position="75"/>
    </location>
    <ligand>
        <name>[4Fe-4S] cluster</name>
        <dbReference type="ChEBI" id="CHEBI:49883"/>
    </ligand>
</feature>
<proteinExistence type="inferred from homology"/>
<evidence type="ECO:0000256" key="6">
    <source>
        <dbReference type="ARBA" id="ARBA00023014"/>
    </source>
</evidence>
<sequence length="113" mass="12243">MRRTSTTVRGSSRPHLRLAKGPWVSPHRLPPGGRQVLGADLMVVDHAACAGEEPELFFAKDPGAVALAKHICGRCLVREACLARAIDNGERFGVFGGLTADERQDLKDRREAA</sequence>
<keyword evidence="15" id="KW-1185">Reference proteome</keyword>
<feature type="compositionally biased region" description="Low complexity" evidence="12">
    <location>
        <begin position="1"/>
        <end position="11"/>
    </location>
</feature>
<dbReference type="EMBL" id="JBIAUT010000013">
    <property type="protein sequence ID" value="MFF4220033.1"/>
    <property type="molecule type" value="Genomic_DNA"/>
</dbReference>
<evidence type="ECO:0000256" key="5">
    <source>
        <dbReference type="ARBA" id="ARBA00023004"/>
    </source>
</evidence>
<name>A0ABW6U7V0_9ACTN</name>
<dbReference type="Proteomes" id="UP001602123">
    <property type="component" value="Unassembled WGS sequence"/>
</dbReference>
<dbReference type="InterPro" id="IPR034768">
    <property type="entry name" value="4FE4S_WBL"/>
</dbReference>
<organism evidence="14 15">
    <name type="scientific">Streptomyces nondiastaticus</name>
    <dbReference type="NCBI Taxonomy" id="3154512"/>
    <lineage>
        <taxon>Bacteria</taxon>
        <taxon>Bacillati</taxon>
        <taxon>Actinomycetota</taxon>
        <taxon>Actinomycetes</taxon>
        <taxon>Kitasatosporales</taxon>
        <taxon>Streptomycetaceae</taxon>
        <taxon>Streptomyces</taxon>
    </lineage>
</organism>
<keyword evidence="8 11" id="KW-0238">DNA-binding</keyword>
<accession>A0ABW6U7V0</accession>
<feature type="binding site" evidence="11">
    <location>
        <position position="81"/>
    </location>
    <ligand>
        <name>[4Fe-4S] cluster</name>
        <dbReference type="ChEBI" id="CHEBI:49883"/>
    </ligand>
</feature>
<keyword evidence="7 11" id="KW-0805">Transcription regulation</keyword>
<dbReference type="InterPro" id="IPR003482">
    <property type="entry name" value="Whib"/>
</dbReference>